<evidence type="ECO:0000313" key="1">
    <source>
        <dbReference type="EMBL" id="TGG94178.1"/>
    </source>
</evidence>
<evidence type="ECO:0008006" key="3">
    <source>
        <dbReference type="Google" id="ProtNLM"/>
    </source>
</evidence>
<dbReference type="Proteomes" id="UP000297475">
    <property type="component" value="Unassembled WGS sequence"/>
</dbReference>
<keyword evidence="2" id="KW-1185">Reference proteome</keyword>
<dbReference type="AlphaFoldDB" id="A0A4Z0WHB5"/>
<dbReference type="EMBL" id="SRMF01000002">
    <property type="protein sequence ID" value="TGG94178.1"/>
    <property type="molecule type" value="Genomic_DNA"/>
</dbReference>
<protein>
    <recommendedName>
        <fullName evidence="3">DUF2007 domain-containing protein</fullName>
    </recommendedName>
</protein>
<name>A0A4Z0WHB5_9GAMM</name>
<sequence>MDTLRHYLDTTEAELALGRLRAEGVTARLDHGALQHISHAMVEVLLQVDPEDRAQAEQILQAMESGALTLDDSCDVGPKPEDPD</sequence>
<organism evidence="1 2">
    <name type="scientific">Natronospirillum operosum</name>
    <dbReference type="NCBI Taxonomy" id="2759953"/>
    <lineage>
        <taxon>Bacteria</taxon>
        <taxon>Pseudomonadati</taxon>
        <taxon>Pseudomonadota</taxon>
        <taxon>Gammaproteobacteria</taxon>
        <taxon>Oceanospirillales</taxon>
        <taxon>Natronospirillaceae</taxon>
        <taxon>Natronospirillum</taxon>
    </lineage>
</organism>
<proteinExistence type="predicted"/>
<evidence type="ECO:0000313" key="2">
    <source>
        <dbReference type="Proteomes" id="UP000297475"/>
    </source>
</evidence>
<accession>A0A4Z0WHB5</accession>
<reference evidence="1 2" key="1">
    <citation type="submission" date="2019-04" db="EMBL/GenBank/DDBJ databases">
        <title>Natronospirillum operosus gen. nov., sp. nov., a haloalkaliphilic satellite isolated from decaying biomass of laboratory culture of cyanobacterium Geitlerinema sp. and proposal of Natronospirillaceae fam. nov. and Saccharospirillaceae fam. nov.</title>
        <authorList>
            <person name="Kevbrin V."/>
            <person name="Boltyanskaya Y."/>
            <person name="Koziaeva V."/>
            <person name="Grouzdev D.S."/>
            <person name="Park M."/>
            <person name="Cho J."/>
        </authorList>
    </citation>
    <scope>NUCLEOTIDE SEQUENCE [LARGE SCALE GENOMIC DNA]</scope>
    <source>
        <strain evidence="1 2">G-116</strain>
    </source>
</reference>
<dbReference type="RefSeq" id="WP_135482746.1">
    <property type="nucleotide sequence ID" value="NZ_SRMF01000002.1"/>
</dbReference>
<gene>
    <name evidence="1" type="ORF">E4656_08390</name>
</gene>
<comment type="caution">
    <text evidence="1">The sequence shown here is derived from an EMBL/GenBank/DDBJ whole genome shotgun (WGS) entry which is preliminary data.</text>
</comment>